<evidence type="ECO:0000313" key="9">
    <source>
        <dbReference type="Proteomes" id="UP000678499"/>
    </source>
</evidence>
<proteinExistence type="predicted"/>
<dbReference type="Gene3D" id="2.30.30.40">
    <property type="entry name" value="SH3 Domains"/>
    <property type="match status" value="1"/>
</dbReference>
<dbReference type="FunFam" id="1.10.555.10:FF:000006">
    <property type="entry name" value="Rho GTPase activating protein 26"/>
    <property type="match status" value="1"/>
</dbReference>
<keyword evidence="1 3" id="KW-0728">SH3 domain</keyword>
<gene>
    <name evidence="8" type="ORF">NMOB1V02_LOCUS4556</name>
</gene>
<feature type="region of interest" description="Disordered" evidence="4">
    <location>
        <begin position="774"/>
        <end position="838"/>
    </location>
</feature>
<dbReference type="InterPro" id="IPR027267">
    <property type="entry name" value="AH/BAR_dom_sf"/>
</dbReference>
<evidence type="ECO:0000256" key="1">
    <source>
        <dbReference type="ARBA" id="ARBA00022443"/>
    </source>
</evidence>
<dbReference type="FunFam" id="2.30.29.30:FF:000496">
    <property type="entry name" value="Rho GTPase-activating protein"/>
    <property type="match status" value="1"/>
</dbReference>
<dbReference type="EMBL" id="OA882756">
    <property type="protein sequence ID" value="CAD7276806.1"/>
    <property type="molecule type" value="Genomic_DNA"/>
</dbReference>
<dbReference type="SUPFAM" id="SSF50044">
    <property type="entry name" value="SH3-domain"/>
    <property type="match status" value="1"/>
</dbReference>
<feature type="domain" description="Rho-GAP" evidence="7">
    <location>
        <begin position="295"/>
        <end position="480"/>
    </location>
</feature>
<dbReference type="CDD" id="cd11882">
    <property type="entry name" value="SH3_GRAF-like"/>
    <property type="match status" value="1"/>
</dbReference>
<sequence length="895" mass="98506">MKTTANEGAKRRTHTSLCEWAEPSAGYTAATLASWTHATAARVLFLKERFCCLYIGVTWARVLIVTEREADASVDMEQRYFCQASLDYVQLLQELLGFMYGWLTFYHQGHEVASEYRPYMKDLQLRVQTTRENFITMKTQADSLKKKMLEFLNIVYSLVSSGRVQRQMDHGTLSKAYTRQGYLYLMEKKAFGTTWTKHYCMYRKENRLFTMIPYTQITGKITTTETFMLKSCIRRQSESIDKRFCFDVTGEDKPVVYTLQALCEEDRKHWMDAMDGKEPVRTYAQPVKPSTPEETALDEAGFNFVKKCIALLETRGLEDQGLYRLVGVTSRVTRLLAHGLDPKKMEKLALDDHFEWENKTVTSALKTYFRNLPEPLMTYRLHTAFLDAAKLANKNQRVMEIAGLVDQLPRPHYEMLKLLIQHLVRVAAKSQLNLMTVSNLGVCFGPTLFRPEEETMAAIMDIKFCNMVVEILITHFEKIFAGTPAWQLSPSRVGASAGIGVVAGVSGVGGSSGGGNGSGSAVVESSNNFSRFGPQASTETAVKPLSGVSSQSSLVSALSLAPVTHTIVTSYSVEAPRPVVLESTYPSSRKEKHSSSSSRLSTHGLYDALPTPAAPSAQTNLRPIPRHASPTASDQKPGIRMLNTFPSMSTSVESLAAPSGVQKRPDLRSVYEDALMVDSRDASYKAYLYDSAENEDAGRKRVFYRDQTQPQSLLDLRCAGAAGANVMSKSMEEEVVVGVANGGTGVTLGAGGGGGGSGSVGTVVGRGKLGFRQNPALNMLNSSSSSTESLSSRSSKEPSTSPKTRSKLGFPNPPNYRSQEPGTSGSSSGQGSPSSQQLRRVRTLFACVGENEMELSFEPNQIITNVRPSKEPGWLEGTLNGHQGLVPENYVEYLP</sequence>
<organism evidence="8">
    <name type="scientific">Notodromas monacha</name>
    <dbReference type="NCBI Taxonomy" id="399045"/>
    <lineage>
        <taxon>Eukaryota</taxon>
        <taxon>Metazoa</taxon>
        <taxon>Ecdysozoa</taxon>
        <taxon>Arthropoda</taxon>
        <taxon>Crustacea</taxon>
        <taxon>Oligostraca</taxon>
        <taxon>Ostracoda</taxon>
        <taxon>Podocopa</taxon>
        <taxon>Podocopida</taxon>
        <taxon>Cypridocopina</taxon>
        <taxon>Cypridoidea</taxon>
        <taxon>Cyprididae</taxon>
        <taxon>Notodromas</taxon>
    </lineage>
</organism>
<evidence type="ECO:0000256" key="2">
    <source>
        <dbReference type="ARBA" id="ARBA00022468"/>
    </source>
</evidence>
<dbReference type="OrthoDB" id="3183924at2759"/>
<dbReference type="SUPFAM" id="SSF103657">
    <property type="entry name" value="BAR/IMD domain-like"/>
    <property type="match status" value="1"/>
</dbReference>
<accession>A0A7R9BMX9</accession>
<dbReference type="Proteomes" id="UP000678499">
    <property type="component" value="Unassembled WGS sequence"/>
</dbReference>
<dbReference type="FunFam" id="2.30.30.40:FF:000055">
    <property type="entry name" value="rho GTPase-activating protein 26 isoform X1"/>
    <property type="match status" value="1"/>
</dbReference>
<evidence type="ECO:0000256" key="4">
    <source>
        <dbReference type="SAM" id="MobiDB-lite"/>
    </source>
</evidence>
<dbReference type="Pfam" id="PF14604">
    <property type="entry name" value="SH3_9"/>
    <property type="match status" value="1"/>
</dbReference>
<reference evidence="8" key="1">
    <citation type="submission" date="2020-11" db="EMBL/GenBank/DDBJ databases">
        <authorList>
            <person name="Tran Van P."/>
        </authorList>
    </citation>
    <scope>NUCLEOTIDE SEQUENCE</scope>
</reference>
<dbReference type="SUPFAM" id="SSF48350">
    <property type="entry name" value="GTPase activation domain, GAP"/>
    <property type="match status" value="1"/>
</dbReference>
<feature type="domain" description="SH3" evidence="5">
    <location>
        <begin position="836"/>
        <end position="895"/>
    </location>
</feature>
<dbReference type="Gene3D" id="1.10.555.10">
    <property type="entry name" value="Rho GTPase activation protein"/>
    <property type="match status" value="1"/>
</dbReference>
<name>A0A7R9BMX9_9CRUS</name>
<dbReference type="AlphaFoldDB" id="A0A7R9BMX9"/>
<feature type="compositionally biased region" description="Low complexity" evidence="4">
    <location>
        <begin position="818"/>
        <end position="837"/>
    </location>
</feature>
<keyword evidence="9" id="KW-1185">Reference proteome</keyword>
<dbReference type="InterPro" id="IPR004148">
    <property type="entry name" value="BAR_dom"/>
</dbReference>
<evidence type="ECO:0008006" key="10">
    <source>
        <dbReference type="Google" id="ProtNLM"/>
    </source>
</evidence>
<keyword evidence="2" id="KW-0343">GTPase activation</keyword>
<feature type="region of interest" description="Disordered" evidence="4">
    <location>
        <begin position="584"/>
        <end position="640"/>
    </location>
</feature>
<dbReference type="SUPFAM" id="SSF50729">
    <property type="entry name" value="PH domain-like"/>
    <property type="match status" value="1"/>
</dbReference>
<dbReference type="InterPro" id="IPR047234">
    <property type="entry name" value="GRAF_fam"/>
</dbReference>
<dbReference type="InterPro" id="IPR001452">
    <property type="entry name" value="SH3_domain"/>
</dbReference>
<evidence type="ECO:0000259" key="6">
    <source>
        <dbReference type="PROSITE" id="PS50003"/>
    </source>
</evidence>
<dbReference type="InterPro" id="IPR000198">
    <property type="entry name" value="RhoGAP_dom"/>
</dbReference>
<dbReference type="PANTHER" id="PTHR12552">
    <property type="entry name" value="OLIGOPHRENIN 1"/>
    <property type="match status" value="1"/>
</dbReference>
<dbReference type="InterPro" id="IPR008936">
    <property type="entry name" value="Rho_GTPase_activation_prot"/>
</dbReference>
<dbReference type="GO" id="GO:0005737">
    <property type="term" value="C:cytoplasm"/>
    <property type="evidence" value="ECO:0007669"/>
    <property type="project" value="InterPro"/>
</dbReference>
<dbReference type="InterPro" id="IPR011993">
    <property type="entry name" value="PH-like_dom_sf"/>
</dbReference>
<dbReference type="PANTHER" id="PTHR12552:SF1">
    <property type="entry name" value="RHO GTPASE-ACTIVATING PROTEIN GRAF"/>
    <property type="match status" value="1"/>
</dbReference>
<protein>
    <recommendedName>
        <fullName evidence="10">Rho GTPase-activating protein 26</fullName>
    </recommendedName>
</protein>
<dbReference type="CDD" id="cd01249">
    <property type="entry name" value="BAR-PH_GRAF_family"/>
    <property type="match status" value="1"/>
</dbReference>
<evidence type="ECO:0000313" key="8">
    <source>
        <dbReference type="EMBL" id="CAD7276806.1"/>
    </source>
</evidence>
<dbReference type="PROSITE" id="PS50003">
    <property type="entry name" value="PH_DOMAIN"/>
    <property type="match status" value="1"/>
</dbReference>
<dbReference type="EMBL" id="CAJPEX010000719">
    <property type="protein sequence ID" value="CAG0916958.1"/>
    <property type="molecule type" value="Genomic_DNA"/>
</dbReference>
<dbReference type="Gene3D" id="1.20.1270.60">
    <property type="entry name" value="Arfaptin homology (AH) domain/BAR domain"/>
    <property type="match status" value="1"/>
</dbReference>
<dbReference type="Gene3D" id="2.30.29.30">
    <property type="entry name" value="Pleckstrin-homology domain (PH domain)/Phosphotyrosine-binding domain (PTB)"/>
    <property type="match status" value="1"/>
</dbReference>
<dbReference type="SMART" id="SM00233">
    <property type="entry name" value="PH"/>
    <property type="match status" value="1"/>
</dbReference>
<dbReference type="PROSITE" id="PS50002">
    <property type="entry name" value="SH3"/>
    <property type="match status" value="1"/>
</dbReference>
<evidence type="ECO:0000259" key="7">
    <source>
        <dbReference type="PROSITE" id="PS50238"/>
    </source>
</evidence>
<dbReference type="SMART" id="SM00324">
    <property type="entry name" value="RhoGAP"/>
    <property type="match status" value="1"/>
</dbReference>
<dbReference type="InterPro" id="IPR036028">
    <property type="entry name" value="SH3-like_dom_sf"/>
</dbReference>
<dbReference type="InterPro" id="IPR047225">
    <property type="entry name" value="PH_GRAF"/>
</dbReference>
<dbReference type="InterPro" id="IPR001849">
    <property type="entry name" value="PH_domain"/>
</dbReference>
<dbReference type="GO" id="GO:0005096">
    <property type="term" value="F:GTPase activator activity"/>
    <property type="evidence" value="ECO:0007669"/>
    <property type="project" value="UniProtKB-KW"/>
</dbReference>
<dbReference type="GO" id="GO:0007165">
    <property type="term" value="P:signal transduction"/>
    <property type="evidence" value="ECO:0007669"/>
    <property type="project" value="InterPro"/>
</dbReference>
<evidence type="ECO:0000259" key="5">
    <source>
        <dbReference type="PROSITE" id="PS50002"/>
    </source>
</evidence>
<dbReference type="Pfam" id="PF00169">
    <property type="entry name" value="PH"/>
    <property type="match status" value="1"/>
</dbReference>
<dbReference type="Pfam" id="PF00620">
    <property type="entry name" value="RhoGAP"/>
    <property type="match status" value="1"/>
</dbReference>
<dbReference type="Pfam" id="PF16746">
    <property type="entry name" value="BAR_3"/>
    <property type="match status" value="1"/>
</dbReference>
<feature type="compositionally biased region" description="Low complexity" evidence="4">
    <location>
        <begin position="782"/>
        <end position="803"/>
    </location>
</feature>
<feature type="domain" description="PH" evidence="6">
    <location>
        <begin position="176"/>
        <end position="279"/>
    </location>
</feature>
<dbReference type="PROSITE" id="PS50238">
    <property type="entry name" value="RHOGAP"/>
    <property type="match status" value="1"/>
</dbReference>
<dbReference type="SMART" id="SM00326">
    <property type="entry name" value="SH3"/>
    <property type="match status" value="1"/>
</dbReference>
<evidence type="ECO:0000256" key="3">
    <source>
        <dbReference type="PROSITE-ProRule" id="PRU00192"/>
    </source>
</evidence>